<feature type="signal peptide" evidence="5">
    <location>
        <begin position="1"/>
        <end position="24"/>
    </location>
</feature>
<dbReference type="Gene3D" id="3.40.190.10">
    <property type="entry name" value="Periplasmic binding protein-like II"/>
    <property type="match status" value="2"/>
</dbReference>
<sequence length="248" mass="27754">MRKFYKILTISLMLTVLMVSSVFARQLVVGTDTSFMPFEFKKGDTYVGFDIELWDMIAKDNGWDYKLQPMDFNGLIPGLQTGNLDVAIAGMTIKSEREKVVDFAYPYYDAGLKMLVRADNEDIKTVEDLKGKKVGSKLATTSADFLRKHGIKGDNLKLFPNTDGMYMELMSGGVDAVLFDSPNVMYFARTAGEGKVKTVGPLYQGQSYGIALTQGSKLREAVNISILKFMENGQYAELYKKWFGEAPQ</sequence>
<comment type="subcellular location">
    <subcellularLocation>
        <location evidence="1">Cell envelope</location>
    </subcellularLocation>
</comment>
<dbReference type="InterPro" id="IPR001320">
    <property type="entry name" value="Iontro_rcpt_C"/>
</dbReference>
<feature type="domain" description="Ionotropic glutamate receptor C-terminal" evidence="7">
    <location>
        <begin position="26"/>
        <end position="245"/>
    </location>
</feature>
<dbReference type="InterPro" id="IPR044132">
    <property type="entry name" value="PBP2_GlnH"/>
</dbReference>
<name>A0A5D0MNY4_FLESI</name>
<gene>
    <name evidence="8" type="primary">glnH</name>
    <name evidence="8" type="ORF">FXF49_12135</name>
</gene>
<dbReference type="CDD" id="cd00994">
    <property type="entry name" value="PBP2_GlnH"/>
    <property type="match status" value="1"/>
</dbReference>
<dbReference type="Pfam" id="PF00497">
    <property type="entry name" value="SBP_bac_3"/>
    <property type="match status" value="1"/>
</dbReference>
<dbReference type="GO" id="GO:0016020">
    <property type="term" value="C:membrane"/>
    <property type="evidence" value="ECO:0007669"/>
    <property type="project" value="InterPro"/>
</dbReference>
<dbReference type="RefSeq" id="WP_303702165.1">
    <property type="nucleotide sequence ID" value="NZ_VSIV01000396.1"/>
</dbReference>
<dbReference type="PROSITE" id="PS01039">
    <property type="entry name" value="SBP_BACTERIAL_3"/>
    <property type="match status" value="1"/>
</dbReference>
<feature type="domain" description="Solute-binding protein family 3/N-terminal" evidence="6">
    <location>
        <begin position="26"/>
        <end position="246"/>
    </location>
</feature>
<dbReference type="SMART" id="SM00062">
    <property type="entry name" value="PBPb"/>
    <property type="match status" value="1"/>
</dbReference>
<comment type="caution">
    <text evidence="8">The sequence shown here is derived from an EMBL/GenBank/DDBJ whole genome shotgun (WGS) entry which is preliminary data.</text>
</comment>
<dbReference type="InterPro" id="IPR018313">
    <property type="entry name" value="SBP_3_CS"/>
</dbReference>
<dbReference type="AlphaFoldDB" id="A0A5D0MNY4"/>
<organism evidence="8 9">
    <name type="scientific">Flexistipes sinusarabici</name>
    <dbReference type="NCBI Taxonomy" id="2352"/>
    <lineage>
        <taxon>Bacteria</taxon>
        <taxon>Pseudomonadati</taxon>
        <taxon>Deferribacterota</taxon>
        <taxon>Deferribacteres</taxon>
        <taxon>Deferribacterales</taxon>
        <taxon>Flexistipitaceae</taxon>
        <taxon>Flexistipes</taxon>
    </lineage>
</organism>
<accession>A0A5D0MNY4</accession>
<evidence type="ECO:0000256" key="2">
    <source>
        <dbReference type="ARBA" id="ARBA00010333"/>
    </source>
</evidence>
<proteinExistence type="inferred from homology"/>
<evidence type="ECO:0000259" key="6">
    <source>
        <dbReference type="SMART" id="SM00062"/>
    </source>
</evidence>
<protein>
    <submittedName>
        <fullName evidence="8">Glutamine ABC transporter substrate-binding protein GlnH</fullName>
    </submittedName>
</protein>
<keyword evidence="3 5" id="KW-0732">Signal</keyword>
<evidence type="ECO:0000313" key="9">
    <source>
        <dbReference type="Proteomes" id="UP000323337"/>
    </source>
</evidence>
<dbReference type="SMART" id="SM00079">
    <property type="entry name" value="PBPe"/>
    <property type="match status" value="1"/>
</dbReference>
<feature type="chain" id="PRO_5022987283" evidence="5">
    <location>
        <begin position="25"/>
        <end position="248"/>
    </location>
</feature>
<dbReference type="SUPFAM" id="SSF53850">
    <property type="entry name" value="Periplasmic binding protein-like II"/>
    <property type="match status" value="1"/>
</dbReference>
<evidence type="ECO:0000256" key="5">
    <source>
        <dbReference type="SAM" id="SignalP"/>
    </source>
</evidence>
<dbReference type="PANTHER" id="PTHR35936:SF38">
    <property type="entry name" value="GLUTAMINE-BINDING PERIPLASMIC PROTEIN"/>
    <property type="match status" value="1"/>
</dbReference>
<evidence type="ECO:0000256" key="1">
    <source>
        <dbReference type="ARBA" id="ARBA00004196"/>
    </source>
</evidence>
<evidence type="ECO:0000256" key="3">
    <source>
        <dbReference type="ARBA" id="ARBA00022729"/>
    </source>
</evidence>
<evidence type="ECO:0000259" key="7">
    <source>
        <dbReference type="SMART" id="SM00079"/>
    </source>
</evidence>
<evidence type="ECO:0000313" key="8">
    <source>
        <dbReference type="EMBL" id="TYB32319.1"/>
    </source>
</evidence>
<dbReference type="PANTHER" id="PTHR35936">
    <property type="entry name" value="MEMBRANE-BOUND LYTIC MUREIN TRANSGLYCOSYLASE F"/>
    <property type="match status" value="1"/>
</dbReference>
<dbReference type="Proteomes" id="UP000323337">
    <property type="component" value="Unassembled WGS sequence"/>
</dbReference>
<dbReference type="EMBL" id="VSIV01000396">
    <property type="protein sequence ID" value="TYB32319.1"/>
    <property type="molecule type" value="Genomic_DNA"/>
</dbReference>
<dbReference type="GO" id="GO:0030313">
    <property type="term" value="C:cell envelope"/>
    <property type="evidence" value="ECO:0007669"/>
    <property type="project" value="UniProtKB-SubCell"/>
</dbReference>
<reference evidence="8 9" key="1">
    <citation type="submission" date="2019-08" db="EMBL/GenBank/DDBJ databases">
        <title>Genomic characterization of a novel candidate phylum (ARYD3) from a high temperature, high salinity tertiary oil reservoir in north central Oklahoma, USA.</title>
        <authorList>
            <person name="Youssef N.H."/>
            <person name="Yadav A."/>
            <person name="Elshahed M.S."/>
        </authorList>
    </citation>
    <scope>NUCLEOTIDE SEQUENCE [LARGE SCALE GENOMIC DNA]</scope>
    <source>
        <strain evidence="8">ARYD1</strain>
    </source>
</reference>
<dbReference type="NCBIfam" id="NF007029">
    <property type="entry name" value="PRK09495.1"/>
    <property type="match status" value="1"/>
</dbReference>
<dbReference type="InterPro" id="IPR001638">
    <property type="entry name" value="Solute-binding_3/MltF_N"/>
</dbReference>
<evidence type="ECO:0000256" key="4">
    <source>
        <dbReference type="RuleBase" id="RU003744"/>
    </source>
</evidence>
<dbReference type="GO" id="GO:0015276">
    <property type="term" value="F:ligand-gated monoatomic ion channel activity"/>
    <property type="evidence" value="ECO:0007669"/>
    <property type="project" value="InterPro"/>
</dbReference>
<comment type="similarity">
    <text evidence="2 4">Belongs to the bacterial solute-binding protein 3 family.</text>
</comment>